<dbReference type="Proteomes" id="UP000077684">
    <property type="component" value="Unassembled WGS sequence"/>
</dbReference>
<evidence type="ECO:0000313" key="2">
    <source>
        <dbReference type="EMBL" id="KAE8245606.1"/>
    </source>
</evidence>
<keyword evidence="3" id="KW-1185">Reference proteome</keyword>
<feature type="compositionally biased region" description="Low complexity" evidence="1">
    <location>
        <begin position="17"/>
        <end position="56"/>
    </location>
</feature>
<sequence>MSSKHGLPARPDWVLGSSAVPSTTTTTTMSNPASASASVSATPVSGSTPISSSDVVSSEEEGSIAIAIAGEGDVGSSPTLKALSASFAAGVGIEEGGRDGVPTAAAAAAAGS</sequence>
<evidence type="ECO:0000313" key="3">
    <source>
        <dbReference type="Proteomes" id="UP000077684"/>
    </source>
</evidence>
<reference evidence="2" key="1">
    <citation type="submission" date="2016-04" db="EMBL/GenBank/DDBJ databases">
        <authorList>
            <person name="Nguyen H.D."/>
            <person name="Samba Siva P."/>
            <person name="Cullis J."/>
            <person name="Levesque C.A."/>
            <person name="Hambleton S."/>
        </authorList>
    </citation>
    <scope>NUCLEOTIDE SEQUENCE</scope>
    <source>
        <strain evidence="2">DAOMC 236426</strain>
    </source>
</reference>
<name>A0A8X7SW23_9BASI</name>
<dbReference type="EMBL" id="LWDE02000697">
    <property type="protein sequence ID" value="KAE8245606.1"/>
    <property type="molecule type" value="Genomic_DNA"/>
</dbReference>
<dbReference type="AlphaFoldDB" id="A0A8X7SW23"/>
<accession>A0A8X7SW23</accession>
<organism evidence="2 3">
    <name type="scientific">Tilletia controversa</name>
    <name type="common">dwarf bunt fungus</name>
    <dbReference type="NCBI Taxonomy" id="13291"/>
    <lineage>
        <taxon>Eukaryota</taxon>
        <taxon>Fungi</taxon>
        <taxon>Dikarya</taxon>
        <taxon>Basidiomycota</taxon>
        <taxon>Ustilaginomycotina</taxon>
        <taxon>Exobasidiomycetes</taxon>
        <taxon>Tilletiales</taxon>
        <taxon>Tilletiaceae</taxon>
        <taxon>Tilletia</taxon>
    </lineage>
</organism>
<comment type="caution">
    <text evidence="2">The sequence shown here is derived from an EMBL/GenBank/DDBJ whole genome shotgun (WGS) entry which is preliminary data.</text>
</comment>
<proteinExistence type="predicted"/>
<protein>
    <submittedName>
        <fullName evidence="2">Uncharacterized protein</fullName>
    </submittedName>
</protein>
<evidence type="ECO:0000256" key="1">
    <source>
        <dbReference type="SAM" id="MobiDB-lite"/>
    </source>
</evidence>
<reference evidence="2" key="2">
    <citation type="journal article" date="2019" name="IMA Fungus">
        <title>Genome sequencing and comparison of five Tilletia species to identify candidate genes for the detection of regulated species infecting wheat.</title>
        <authorList>
            <person name="Nguyen H.D.T."/>
            <person name="Sultana T."/>
            <person name="Kesanakurti P."/>
            <person name="Hambleton S."/>
        </authorList>
    </citation>
    <scope>NUCLEOTIDE SEQUENCE</scope>
    <source>
        <strain evidence="2">DAOMC 236426</strain>
    </source>
</reference>
<feature type="region of interest" description="Disordered" evidence="1">
    <location>
        <begin position="1"/>
        <end position="58"/>
    </location>
</feature>
<gene>
    <name evidence="2" type="ORF">A4X06_0g5554</name>
</gene>